<gene>
    <name evidence="2" type="ORF">A9K55_009354</name>
</gene>
<dbReference type="OrthoDB" id="4860911at2759"/>
<dbReference type="Proteomes" id="UP000323067">
    <property type="component" value="Chromosome vii"/>
</dbReference>
<dbReference type="AlphaFoldDB" id="A0A2H4SIQ3"/>
<evidence type="ECO:0000313" key="3">
    <source>
        <dbReference type="Proteomes" id="UP000323067"/>
    </source>
</evidence>
<feature type="region of interest" description="Disordered" evidence="1">
    <location>
        <begin position="1"/>
        <end position="39"/>
    </location>
</feature>
<feature type="compositionally biased region" description="Basic and acidic residues" evidence="1">
    <location>
        <begin position="26"/>
        <end position="39"/>
    </location>
</feature>
<protein>
    <submittedName>
        <fullName evidence="2">Uncharacterized protein</fullName>
    </submittedName>
</protein>
<accession>A0A2H4SIQ3</accession>
<dbReference type="EMBL" id="CP023324">
    <property type="protein sequence ID" value="ATY62985.1"/>
    <property type="molecule type" value="Genomic_DNA"/>
</dbReference>
<proteinExistence type="predicted"/>
<sequence length="84" mass="9629">MRSTTTTTDQLLFDVPLEDTQPPPYEKQERLPPSYHDIKRADRHAATGLRGWLRRRFSVERRFETVTLGRVLSSAAATTTRASL</sequence>
<feature type="compositionally biased region" description="Polar residues" evidence="1">
    <location>
        <begin position="1"/>
        <end position="10"/>
    </location>
</feature>
<name>A0A2H4SIQ3_CORMI</name>
<reference evidence="2 3" key="1">
    <citation type="journal article" date="2017" name="BMC Genomics">
        <title>Chromosome level assembly and secondary metabolite potential of the parasitic fungus Cordyceps militaris.</title>
        <authorList>
            <person name="Kramer G.J."/>
            <person name="Nodwell J.R."/>
        </authorList>
    </citation>
    <scope>NUCLEOTIDE SEQUENCE [LARGE SCALE GENOMIC DNA]</scope>
    <source>
        <strain evidence="2 3">ATCC 34164</strain>
    </source>
</reference>
<evidence type="ECO:0000256" key="1">
    <source>
        <dbReference type="SAM" id="MobiDB-lite"/>
    </source>
</evidence>
<evidence type="ECO:0000313" key="2">
    <source>
        <dbReference type="EMBL" id="ATY62985.1"/>
    </source>
</evidence>
<dbReference type="VEuPathDB" id="FungiDB:A9K55_009354"/>
<organism evidence="2 3">
    <name type="scientific">Cordyceps militaris</name>
    <name type="common">Caterpillar fungus</name>
    <name type="synonym">Clavaria militaris</name>
    <dbReference type="NCBI Taxonomy" id="73501"/>
    <lineage>
        <taxon>Eukaryota</taxon>
        <taxon>Fungi</taxon>
        <taxon>Dikarya</taxon>
        <taxon>Ascomycota</taxon>
        <taxon>Pezizomycotina</taxon>
        <taxon>Sordariomycetes</taxon>
        <taxon>Hypocreomycetidae</taxon>
        <taxon>Hypocreales</taxon>
        <taxon>Cordycipitaceae</taxon>
        <taxon>Cordyceps</taxon>
    </lineage>
</organism>